<dbReference type="GO" id="GO:0007021">
    <property type="term" value="P:tubulin complex assembly"/>
    <property type="evidence" value="ECO:0007669"/>
    <property type="project" value="InterPro"/>
</dbReference>
<dbReference type="PANTHER" id="PTHR21500">
    <property type="entry name" value="TUBULIN-SPECIFIC CHAPERONE A"/>
    <property type="match status" value="1"/>
</dbReference>
<comment type="similarity">
    <text evidence="2">Belongs to the TBCA family.</text>
</comment>
<evidence type="ECO:0000256" key="1">
    <source>
        <dbReference type="ARBA" id="ARBA00003046"/>
    </source>
</evidence>
<name>A0AAE1LQB4_9NEOP</name>
<feature type="coiled-coil region" evidence="8">
    <location>
        <begin position="240"/>
        <end position="267"/>
    </location>
</feature>
<comment type="function">
    <text evidence="1">Tubulin-folding protein; involved in the early step of the tubulin folding pathway.</text>
</comment>
<sequence length="537" mass="62538">MADPRIKTIKIKTGVVRRIAKEKVMYEKEADQQRGRIQKFKEEGKDEHDIRKQEEVLLESLMMVPDCQRRLLKAYQDLKSILESESELKELEEYKAAEKVLEEATPQLPESSLAHCYISKMETNNPLPPGERMPDRQNETGHSFHGIHSYGNSYTRPAPFWGPPPPGQFCGYGARPFPFPPFHPYGCPPPMFNIPPPTIIRRESVSSLTKNEDKVWLEKWLQSRPFKERNKLVVHDGTSLSEAQTKLKQWISTLEDLKDKYERLHNEAGSLPEREWNNIWSSVLVKKVETSKLTSFFSEKALENLHQKQAKQKKKRIRLKRRHTEQREEMYRAQLRCQRSHQRADAWLADMQLAVDKTRQDEKLKKEADSVLAEVTRRQADGRRQIALLEALQKLHQARIQDNEARGNKLHGEENQTASHSALVFKRLLALWSKKMEEYAKEEHALRVMLEESAAKQCDLEIQKAKHTLMEWEHCLFGADSTENTFDVNTLVSIRYGWDQYLVPEGLFMPMASTIPVGWVLPTTPSSSEWQEFLFKK</sequence>
<evidence type="ECO:0000256" key="8">
    <source>
        <dbReference type="SAM" id="Coils"/>
    </source>
</evidence>
<dbReference type="InterPro" id="IPR036126">
    <property type="entry name" value="TBCA_sf"/>
</dbReference>
<dbReference type="Gene3D" id="1.20.58.90">
    <property type="match status" value="1"/>
</dbReference>
<dbReference type="PANTHER" id="PTHR21500:SF0">
    <property type="entry name" value="TUBULIN-SPECIFIC CHAPERONE A"/>
    <property type="match status" value="1"/>
</dbReference>
<reference evidence="9" key="1">
    <citation type="submission" date="2021-07" db="EMBL/GenBank/DDBJ databases">
        <authorList>
            <person name="Catto M.A."/>
            <person name="Jacobson A."/>
            <person name="Kennedy G."/>
            <person name="Labadie P."/>
            <person name="Hunt B.G."/>
            <person name="Srinivasan R."/>
        </authorList>
    </citation>
    <scope>NUCLEOTIDE SEQUENCE</scope>
    <source>
        <strain evidence="9">PL_HMW_Pooled</strain>
        <tissue evidence="9">Head</tissue>
    </source>
</reference>
<dbReference type="AlphaFoldDB" id="A0AAE1LQB4"/>
<evidence type="ECO:0000256" key="7">
    <source>
        <dbReference type="ARBA" id="ARBA00032990"/>
    </source>
</evidence>
<proteinExistence type="inferred from homology"/>
<comment type="caution">
    <text evidence="9">The sequence shown here is derived from an EMBL/GenBank/DDBJ whole genome shotgun (WGS) entry which is preliminary data.</text>
</comment>
<dbReference type="Pfam" id="PF16021">
    <property type="entry name" value="PDCD7"/>
    <property type="match status" value="1"/>
</dbReference>
<evidence type="ECO:0000256" key="2">
    <source>
        <dbReference type="ARBA" id="ARBA00006806"/>
    </source>
</evidence>
<comment type="subunit">
    <text evidence="5">Supercomplex made of cofactors A to E. Cofactors A and D function by capturing and stabilizing tubulin in a quasi-native conformation. Cofactor E binds to the cofactor D-tubulin complex; interaction with cofactor C then causes the release of tubulin polypeptides that are committed to the native state.</text>
</comment>
<dbReference type="SUPFAM" id="SSF46988">
    <property type="entry name" value="Tubulin chaperone cofactor A"/>
    <property type="match status" value="1"/>
</dbReference>
<protein>
    <recommendedName>
        <fullName evidence="3">Tubulin-specific chaperone A</fullName>
    </recommendedName>
    <alternativeName>
        <fullName evidence="7">TCP1-chaperonin cofactor A</fullName>
    </alternativeName>
    <alternativeName>
        <fullName evidence="6">Tubulin-folding cofactor A</fullName>
    </alternativeName>
</protein>
<keyword evidence="4" id="KW-0143">Chaperone</keyword>
<dbReference type="GO" id="GO:0005829">
    <property type="term" value="C:cytosol"/>
    <property type="evidence" value="ECO:0007669"/>
    <property type="project" value="TreeGrafter"/>
</dbReference>
<dbReference type="Pfam" id="PF02970">
    <property type="entry name" value="TBCA"/>
    <property type="match status" value="1"/>
</dbReference>
<dbReference type="FunFam" id="1.20.58.90:FF:000008">
    <property type="entry name" value="Tubulin-specific chaperone A"/>
    <property type="match status" value="1"/>
</dbReference>
<dbReference type="Proteomes" id="UP001219518">
    <property type="component" value="Unassembled WGS sequence"/>
</dbReference>
<evidence type="ECO:0000313" key="9">
    <source>
        <dbReference type="EMBL" id="KAK3927785.1"/>
    </source>
</evidence>
<dbReference type="GO" id="GO:0007023">
    <property type="term" value="P:post-chaperonin tubulin folding pathway"/>
    <property type="evidence" value="ECO:0007669"/>
    <property type="project" value="InterPro"/>
</dbReference>
<dbReference type="InterPro" id="IPR031974">
    <property type="entry name" value="PDCD7"/>
</dbReference>
<reference evidence="9" key="2">
    <citation type="journal article" date="2023" name="BMC Genomics">
        <title>Pest status, molecular evolution, and epigenetic factors derived from the genome assembly of Frankliniella fusca, a thysanopteran phytovirus vector.</title>
        <authorList>
            <person name="Catto M.A."/>
            <person name="Labadie P.E."/>
            <person name="Jacobson A.L."/>
            <person name="Kennedy G.G."/>
            <person name="Srinivasan R."/>
            <person name="Hunt B.G."/>
        </authorList>
    </citation>
    <scope>NUCLEOTIDE SEQUENCE</scope>
    <source>
        <strain evidence="9">PL_HMW_Pooled</strain>
    </source>
</reference>
<evidence type="ECO:0000313" key="10">
    <source>
        <dbReference type="Proteomes" id="UP001219518"/>
    </source>
</evidence>
<evidence type="ECO:0000256" key="5">
    <source>
        <dbReference type="ARBA" id="ARBA00026055"/>
    </source>
</evidence>
<dbReference type="GO" id="GO:0048487">
    <property type="term" value="F:beta-tubulin binding"/>
    <property type="evidence" value="ECO:0007669"/>
    <property type="project" value="InterPro"/>
</dbReference>
<evidence type="ECO:0000256" key="6">
    <source>
        <dbReference type="ARBA" id="ARBA00030183"/>
    </source>
</evidence>
<evidence type="ECO:0000256" key="3">
    <source>
        <dbReference type="ARBA" id="ARBA00015002"/>
    </source>
</evidence>
<dbReference type="EMBL" id="JAHWGI010001301">
    <property type="protein sequence ID" value="KAK3927785.1"/>
    <property type="molecule type" value="Genomic_DNA"/>
</dbReference>
<organism evidence="9 10">
    <name type="scientific">Frankliniella fusca</name>
    <dbReference type="NCBI Taxonomy" id="407009"/>
    <lineage>
        <taxon>Eukaryota</taxon>
        <taxon>Metazoa</taxon>
        <taxon>Ecdysozoa</taxon>
        <taxon>Arthropoda</taxon>
        <taxon>Hexapoda</taxon>
        <taxon>Insecta</taxon>
        <taxon>Pterygota</taxon>
        <taxon>Neoptera</taxon>
        <taxon>Paraneoptera</taxon>
        <taxon>Thysanoptera</taxon>
        <taxon>Terebrantia</taxon>
        <taxon>Thripoidea</taxon>
        <taxon>Thripidae</taxon>
        <taxon>Frankliniella</taxon>
    </lineage>
</organism>
<gene>
    <name evidence="9" type="ORF">KUF71_016070</name>
</gene>
<keyword evidence="8" id="KW-0175">Coiled coil</keyword>
<accession>A0AAE1LQB4</accession>
<keyword evidence="10" id="KW-1185">Reference proteome</keyword>
<evidence type="ECO:0000256" key="4">
    <source>
        <dbReference type="ARBA" id="ARBA00023186"/>
    </source>
</evidence>
<dbReference type="InterPro" id="IPR004226">
    <property type="entry name" value="TBCA"/>
</dbReference>
<dbReference type="GO" id="GO:0015630">
    <property type="term" value="C:microtubule cytoskeleton"/>
    <property type="evidence" value="ECO:0007669"/>
    <property type="project" value="TreeGrafter"/>
</dbReference>